<accession>A0A2P2P5F1</accession>
<evidence type="ECO:0000313" key="1">
    <source>
        <dbReference type="EMBL" id="MBX49960.1"/>
    </source>
</evidence>
<dbReference type="EMBL" id="GGEC01069476">
    <property type="protein sequence ID" value="MBX49960.1"/>
    <property type="molecule type" value="Transcribed_RNA"/>
</dbReference>
<protein>
    <submittedName>
        <fullName evidence="1">Uncharacterized protein</fullName>
    </submittedName>
</protein>
<name>A0A2P2P5F1_RHIMU</name>
<organism evidence="1">
    <name type="scientific">Rhizophora mucronata</name>
    <name type="common">Asiatic mangrove</name>
    <dbReference type="NCBI Taxonomy" id="61149"/>
    <lineage>
        <taxon>Eukaryota</taxon>
        <taxon>Viridiplantae</taxon>
        <taxon>Streptophyta</taxon>
        <taxon>Embryophyta</taxon>
        <taxon>Tracheophyta</taxon>
        <taxon>Spermatophyta</taxon>
        <taxon>Magnoliopsida</taxon>
        <taxon>eudicotyledons</taxon>
        <taxon>Gunneridae</taxon>
        <taxon>Pentapetalae</taxon>
        <taxon>rosids</taxon>
        <taxon>fabids</taxon>
        <taxon>Malpighiales</taxon>
        <taxon>Rhizophoraceae</taxon>
        <taxon>Rhizophora</taxon>
    </lineage>
</organism>
<reference evidence="1" key="1">
    <citation type="submission" date="2018-02" db="EMBL/GenBank/DDBJ databases">
        <title>Rhizophora mucronata_Transcriptome.</title>
        <authorList>
            <person name="Meera S.P."/>
            <person name="Sreeshan A."/>
            <person name="Augustine A."/>
        </authorList>
    </citation>
    <scope>NUCLEOTIDE SEQUENCE</scope>
    <source>
        <tissue evidence="1">Leaf</tissue>
    </source>
</reference>
<proteinExistence type="predicted"/>
<sequence length="53" mass="5922">MITTPRAFWISCPRRRVKKGPGGLLIIACHTGDCCRTHKSKDRLRSTLLIGSL</sequence>
<dbReference type="AlphaFoldDB" id="A0A2P2P5F1"/>